<dbReference type="AlphaFoldDB" id="A0AA39LXS5"/>
<evidence type="ECO:0000313" key="1">
    <source>
        <dbReference type="EMBL" id="KAK0413195.1"/>
    </source>
</evidence>
<gene>
    <name evidence="1" type="ORF">QR680_006658</name>
</gene>
<comment type="caution">
    <text evidence="1">The sequence shown here is derived from an EMBL/GenBank/DDBJ whole genome shotgun (WGS) entry which is preliminary data.</text>
</comment>
<protein>
    <submittedName>
        <fullName evidence="1">Uncharacterized protein</fullName>
    </submittedName>
</protein>
<dbReference type="Proteomes" id="UP001175271">
    <property type="component" value="Unassembled WGS sequence"/>
</dbReference>
<evidence type="ECO:0000313" key="2">
    <source>
        <dbReference type="Proteomes" id="UP001175271"/>
    </source>
</evidence>
<name>A0AA39LXS5_9BILA</name>
<reference evidence="1" key="1">
    <citation type="submission" date="2023-06" db="EMBL/GenBank/DDBJ databases">
        <title>Genomic analysis of the entomopathogenic nematode Steinernema hermaphroditum.</title>
        <authorList>
            <person name="Schwarz E.M."/>
            <person name="Heppert J.K."/>
            <person name="Baniya A."/>
            <person name="Schwartz H.T."/>
            <person name="Tan C.-H."/>
            <person name="Antoshechkin I."/>
            <person name="Sternberg P.W."/>
            <person name="Goodrich-Blair H."/>
            <person name="Dillman A.R."/>
        </authorList>
    </citation>
    <scope>NUCLEOTIDE SEQUENCE</scope>
    <source>
        <strain evidence="1">PS9179</strain>
        <tissue evidence="1">Whole animal</tissue>
    </source>
</reference>
<keyword evidence="2" id="KW-1185">Reference proteome</keyword>
<dbReference type="EMBL" id="JAUCMV010000003">
    <property type="protein sequence ID" value="KAK0413195.1"/>
    <property type="molecule type" value="Genomic_DNA"/>
</dbReference>
<accession>A0AA39LXS5</accession>
<organism evidence="1 2">
    <name type="scientific">Steinernema hermaphroditum</name>
    <dbReference type="NCBI Taxonomy" id="289476"/>
    <lineage>
        <taxon>Eukaryota</taxon>
        <taxon>Metazoa</taxon>
        <taxon>Ecdysozoa</taxon>
        <taxon>Nematoda</taxon>
        <taxon>Chromadorea</taxon>
        <taxon>Rhabditida</taxon>
        <taxon>Tylenchina</taxon>
        <taxon>Panagrolaimomorpha</taxon>
        <taxon>Strongyloidoidea</taxon>
        <taxon>Steinernematidae</taxon>
        <taxon>Steinernema</taxon>
    </lineage>
</organism>
<proteinExistence type="predicted"/>
<sequence>MFAYHLPPYYLHPPDYTNDFAYLSPDIIADVLDLFKLSLPVESPNIFLLPGIWGRLARRFRTTTSLFYASDPNGVHVLIMQSFFNEIGEFIKHVPLQEASNFPICLSIFQDDINFFEYKNYSFEFFNSICLQCHDIPSDFLKQLSTRFSTLSLRYDAPSEAKSDFLKRQLRSRHLRQLIISGTGVQLTQIEDLLRSFVRKPNFELLDIWECCVLSFKFYLDAVQAWGQMRFFETAVRRIHGLVPIADLLPLELPFPLVSRHIENHPIIHDYWCNVVLRRPFSSGATPHYVLKMSLFHVNFAIFE</sequence>